<keyword evidence="5" id="KW-1185">Reference proteome</keyword>
<gene>
    <name evidence="4" type="ORF">EHV08_06110</name>
</gene>
<name>A0A432LKL8_9BACT</name>
<evidence type="ECO:0000313" key="5">
    <source>
        <dbReference type="Proteomes" id="UP000278983"/>
    </source>
</evidence>
<dbReference type="InterPro" id="IPR001173">
    <property type="entry name" value="Glyco_trans_2-like"/>
</dbReference>
<reference evidence="4 5" key="1">
    <citation type="submission" date="2018-12" db="EMBL/GenBank/DDBJ databases">
        <title>Genome sequencing of Prevotella sp. KCOM 3155 (= JS262).</title>
        <authorList>
            <person name="Kook J.-K."/>
            <person name="Park S.-N."/>
            <person name="Lim Y.K."/>
        </authorList>
    </citation>
    <scope>NUCLEOTIDE SEQUENCE [LARGE SCALE GENOMIC DNA]</scope>
    <source>
        <strain evidence="4 5">KCOM 3155</strain>
    </source>
</reference>
<dbReference type="SUPFAM" id="SSF53448">
    <property type="entry name" value="Nucleotide-diphospho-sugar transferases"/>
    <property type="match status" value="1"/>
</dbReference>
<dbReference type="PANTHER" id="PTHR22916:SF51">
    <property type="entry name" value="GLYCOSYLTRANSFERASE EPSH-RELATED"/>
    <property type="match status" value="1"/>
</dbReference>
<comment type="caution">
    <text evidence="4">The sequence shown here is derived from an EMBL/GenBank/DDBJ whole genome shotgun (WGS) entry which is preliminary data.</text>
</comment>
<dbReference type="PANTHER" id="PTHR22916">
    <property type="entry name" value="GLYCOSYLTRANSFERASE"/>
    <property type="match status" value="1"/>
</dbReference>
<dbReference type="RefSeq" id="WP_126678531.1">
    <property type="nucleotide sequence ID" value="NZ_RYYU01000001.1"/>
</dbReference>
<dbReference type="InterPro" id="IPR029044">
    <property type="entry name" value="Nucleotide-diphossugar_trans"/>
</dbReference>
<proteinExistence type="predicted"/>
<accession>A0A432LKL8</accession>
<evidence type="ECO:0000313" key="4">
    <source>
        <dbReference type="EMBL" id="RUL59372.1"/>
    </source>
</evidence>
<sequence>MTPKISVIIPLYNKEKIVERSVNSVLNQSFKDFELIIVDDGSTDNSLKIVESIKDERIRIIVQSNGGPSKARNTGIKNAKADWLYFIDADDEMLPNALDCLWRGVINNSQYMMYCGEVYINNRIATKYIEGKLENAYKATFLNKLYQCSGSTLYHNKLCKEHMYDECIRRYEDLDCLFRKYRTNKVFLIDSVVAKINANFSSASNARKDISEDFVGHLDFRGKSFWEKMCLYKLYLGERNYYKKQIRKLYPSLHFRYDLLIMYKIIRKFYK</sequence>
<dbReference type="AlphaFoldDB" id="A0A432LKL8"/>
<evidence type="ECO:0000259" key="3">
    <source>
        <dbReference type="Pfam" id="PF00535"/>
    </source>
</evidence>
<dbReference type="Pfam" id="PF00535">
    <property type="entry name" value="Glycos_transf_2"/>
    <property type="match status" value="1"/>
</dbReference>
<dbReference type="OrthoDB" id="6307329at2"/>
<protein>
    <submittedName>
        <fullName evidence="4">Glycosyltransferase family 2 protein</fullName>
    </submittedName>
</protein>
<dbReference type="Gene3D" id="3.90.550.10">
    <property type="entry name" value="Spore Coat Polysaccharide Biosynthesis Protein SpsA, Chain A"/>
    <property type="match status" value="1"/>
</dbReference>
<keyword evidence="1" id="KW-0328">Glycosyltransferase</keyword>
<dbReference type="GO" id="GO:0016758">
    <property type="term" value="F:hexosyltransferase activity"/>
    <property type="evidence" value="ECO:0007669"/>
    <property type="project" value="UniProtKB-ARBA"/>
</dbReference>
<feature type="domain" description="Glycosyltransferase 2-like" evidence="3">
    <location>
        <begin position="6"/>
        <end position="133"/>
    </location>
</feature>
<dbReference type="CDD" id="cd00761">
    <property type="entry name" value="Glyco_tranf_GTA_type"/>
    <property type="match status" value="1"/>
</dbReference>
<dbReference type="Proteomes" id="UP000278983">
    <property type="component" value="Unassembled WGS sequence"/>
</dbReference>
<organism evidence="4 5">
    <name type="scientific">Prevotella koreensis</name>
    <dbReference type="NCBI Taxonomy" id="2490854"/>
    <lineage>
        <taxon>Bacteria</taxon>
        <taxon>Pseudomonadati</taxon>
        <taxon>Bacteroidota</taxon>
        <taxon>Bacteroidia</taxon>
        <taxon>Bacteroidales</taxon>
        <taxon>Prevotellaceae</taxon>
        <taxon>Prevotella</taxon>
    </lineage>
</organism>
<evidence type="ECO:0000256" key="2">
    <source>
        <dbReference type="ARBA" id="ARBA00022679"/>
    </source>
</evidence>
<evidence type="ECO:0000256" key="1">
    <source>
        <dbReference type="ARBA" id="ARBA00022676"/>
    </source>
</evidence>
<keyword evidence="2 4" id="KW-0808">Transferase</keyword>
<dbReference type="EMBL" id="RYYU01000001">
    <property type="protein sequence ID" value="RUL59372.1"/>
    <property type="molecule type" value="Genomic_DNA"/>
</dbReference>